<feature type="binding site" evidence="7">
    <location>
        <begin position="195"/>
        <end position="198"/>
    </location>
    <ligand>
        <name>ATP</name>
        <dbReference type="ChEBI" id="CHEBI:30616"/>
    </ligand>
</feature>
<evidence type="ECO:0000256" key="2">
    <source>
        <dbReference type="ARBA" id="ARBA00006557"/>
    </source>
</evidence>
<proteinExistence type="inferred from homology"/>
<feature type="binding site" evidence="7">
    <location>
        <position position="119"/>
    </location>
    <ligand>
        <name>ATP</name>
        <dbReference type="ChEBI" id="CHEBI:30616"/>
    </ligand>
</feature>
<protein>
    <submittedName>
        <fullName evidence="10">Glycosaminoglycan xylosylkinase</fullName>
    </submittedName>
</protein>
<feature type="binding site" evidence="7">
    <location>
        <position position="276"/>
    </location>
    <ligand>
        <name>ATP</name>
        <dbReference type="ChEBI" id="CHEBI:30616"/>
    </ligand>
</feature>
<comment type="similarity">
    <text evidence="2">Belongs to the FAM20 family.</text>
</comment>
<feature type="active site" evidence="6">
    <location>
        <position position="257"/>
    </location>
</feature>
<evidence type="ECO:0000256" key="6">
    <source>
        <dbReference type="PIRSR" id="PIRSR624869-1"/>
    </source>
</evidence>
<name>A0A5N5T2U6_9CRUS</name>
<dbReference type="PANTHER" id="PTHR12450">
    <property type="entry name" value="DENTIN MATRIX PROTEIN 4 PROTEIN FAM20"/>
    <property type="match status" value="1"/>
</dbReference>
<evidence type="ECO:0000256" key="8">
    <source>
        <dbReference type="PIRSR" id="PIRSR624869-3"/>
    </source>
</evidence>
<keyword evidence="10" id="KW-0808">Transferase</keyword>
<evidence type="ECO:0000256" key="4">
    <source>
        <dbReference type="ARBA" id="ARBA00023157"/>
    </source>
</evidence>
<reference evidence="10 11" key="1">
    <citation type="journal article" date="2019" name="PLoS Biol.">
        <title>Sex chromosomes control vertical transmission of feminizing Wolbachia symbionts in an isopod.</title>
        <authorList>
            <person name="Becking T."/>
            <person name="Chebbi M.A."/>
            <person name="Giraud I."/>
            <person name="Moumen B."/>
            <person name="Laverre T."/>
            <person name="Caubet Y."/>
            <person name="Peccoud J."/>
            <person name="Gilbert C."/>
            <person name="Cordaux R."/>
        </authorList>
    </citation>
    <scope>NUCLEOTIDE SEQUENCE [LARGE SCALE GENOMIC DNA]</scope>
    <source>
        <strain evidence="10">ANa2</strain>
        <tissue evidence="10">Whole body excluding digestive tract and cuticle</tissue>
    </source>
</reference>
<keyword evidence="11" id="KW-1185">Reference proteome</keyword>
<feature type="binding site" evidence="7">
    <location>
        <position position="104"/>
    </location>
    <ligand>
        <name>ATP</name>
        <dbReference type="ChEBI" id="CHEBI:30616"/>
    </ligand>
</feature>
<keyword evidence="8" id="KW-0464">Manganese</keyword>
<dbReference type="GO" id="GO:0046872">
    <property type="term" value="F:metal ion binding"/>
    <property type="evidence" value="ECO:0007669"/>
    <property type="project" value="UniProtKB-KW"/>
</dbReference>
<dbReference type="InterPro" id="IPR009581">
    <property type="entry name" value="FAM20_C"/>
</dbReference>
<keyword evidence="7" id="KW-0547">Nucleotide-binding</keyword>
<comment type="subcellular location">
    <subcellularLocation>
        <location evidence="1">Golgi apparatus</location>
    </subcellularLocation>
</comment>
<evidence type="ECO:0000256" key="5">
    <source>
        <dbReference type="ARBA" id="ARBA00023180"/>
    </source>
</evidence>
<keyword evidence="4" id="KW-1015">Disulfide bond</keyword>
<sequence length="386" mass="44775">MELRQLKVSYDCEYFVSLNNKTFKYKVFRFISFIENSEAEVLCWVIGRSLHLKSLFNDPNSENGLSDIVHAMRTQKVLHADVGFKGTQLKLMLTLEGNQKAIFKPKRAIYTLVLIDTKEKLWHSIYPLLLNITSVPLVVGRKFLLRKQILSVASKQLSKTVFYQGRRTCFYGECHFCRRKTPVCDDGVFIDGALILWLPDHLPLAHIVHPWARTYQKDKLARWEISENYCLEISPSLLSEERIDLLLNLTFLIQNGDRHHFTVLENAPRHSFISLDNGKSFGNPFVDHIDVLAPLLQCCRIRQRTYDRLFLLKGGVLSRALDELLSTDPLYPILSVLHSMALDRRVTLILAAIEACRQSELTFKNFCSKLEYGFIIKKYRIKYMNI</sequence>
<dbReference type="PANTHER" id="PTHR12450:SF14">
    <property type="entry name" value="GLYCOSAMINOGLYCAN XYLOSYLKINASE"/>
    <property type="match status" value="1"/>
</dbReference>
<feature type="binding site" evidence="8">
    <location>
        <position position="276"/>
    </location>
    <ligand>
        <name>Mn(2+)</name>
        <dbReference type="ChEBI" id="CHEBI:29035"/>
    </ligand>
</feature>
<dbReference type="AlphaFoldDB" id="A0A5N5T2U6"/>
<evidence type="ECO:0000256" key="3">
    <source>
        <dbReference type="ARBA" id="ARBA00023034"/>
    </source>
</evidence>
<evidence type="ECO:0000313" key="11">
    <source>
        <dbReference type="Proteomes" id="UP000326759"/>
    </source>
</evidence>
<feature type="binding site" evidence="8">
    <location>
        <position position="119"/>
    </location>
    <ligand>
        <name>Mn(2+)</name>
        <dbReference type="ChEBI" id="CHEBI:29035"/>
    </ligand>
</feature>
<dbReference type="GO" id="GO:0016773">
    <property type="term" value="F:phosphotransferase activity, alcohol group as acceptor"/>
    <property type="evidence" value="ECO:0007669"/>
    <property type="project" value="TreeGrafter"/>
</dbReference>
<feature type="binding site" evidence="7">
    <location>
        <position position="88"/>
    </location>
    <ligand>
        <name>ATP</name>
        <dbReference type="ChEBI" id="CHEBI:30616"/>
    </ligand>
</feature>
<evidence type="ECO:0000256" key="7">
    <source>
        <dbReference type="PIRSR" id="PIRSR624869-2"/>
    </source>
</evidence>
<dbReference type="InterPro" id="IPR024869">
    <property type="entry name" value="FAM20"/>
</dbReference>
<dbReference type="GO" id="GO:0005794">
    <property type="term" value="C:Golgi apparatus"/>
    <property type="evidence" value="ECO:0007669"/>
    <property type="project" value="UniProtKB-SubCell"/>
</dbReference>
<dbReference type="Pfam" id="PF06702">
    <property type="entry name" value="Fam20C"/>
    <property type="match status" value="1"/>
</dbReference>
<organism evidence="10 11">
    <name type="scientific">Armadillidium nasatum</name>
    <dbReference type="NCBI Taxonomy" id="96803"/>
    <lineage>
        <taxon>Eukaryota</taxon>
        <taxon>Metazoa</taxon>
        <taxon>Ecdysozoa</taxon>
        <taxon>Arthropoda</taxon>
        <taxon>Crustacea</taxon>
        <taxon>Multicrustacea</taxon>
        <taxon>Malacostraca</taxon>
        <taxon>Eumalacostraca</taxon>
        <taxon>Peracarida</taxon>
        <taxon>Isopoda</taxon>
        <taxon>Oniscidea</taxon>
        <taxon>Crinocheta</taxon>
        <taxon>Armadillidiidae</taxon>
        <taxon>Armadillidium</taxon>
    </lineage>
</organism>
<evidence type="ECO:0000259" key="9">
    <source>
        <dbReference type="Pfam" id="PF06702"/>
    </source>
</evidence>
<keyword evidence="5" id="KW-0325">Glycoprotein</keyword>
<dbReference type="Proteomes" id="UP000326759">
    <property type="component" value="Unassembled WGS sequence"/>
</dbReference>
<comment type="cofactor">
    <cofactor evidence="8">
        <name>Mn(2+)</name>
        <dbReference type="ChEBI" id="CHEBI:29035"/>
    </cofactor>
</comment>
<keyword evidence="8" id="KW-0479">Metal-binding</keyword>
<gene>
    <name evidence="10" type="primary">fam20b</name>
    <name evidence="10" type="ORF">Anas_07005</name>
</gene>
<feature type="domain" description="FAM20 C-terminal" evidence="9">
    <location>
        <begin position="166"/>
        <end position="360"/>
    </location>
</feature>
<dbReference type="GO" id="GO:0005524">
    <property type="term" value="F:ATP binding"/>
    <property type="evidence" value="ECO:0007669"/>
    <property type="project" value="UniProtKB-KW"/>
</dbReference>
<comment type="caution">
    <text evidence="10">The sequence shown here is derived from an EMBL/GenBank/DDBJ whole genome shotgun (WGS) entry which is preliminary data.</text>
</comment>
<keyword evidence="3" id="KW-0333">Golgi apparatus</keyword>
<dbReference type="EMBL" id="SEYY01012539">
    <property type="protein sequence ID" value="KAB7500823.1"/>
    <property type="molecule type" value="Genomic_DNA"/>
</dbReference>
<keyword evidence="7" id="KW-0067">ATP-binding</keyword>
<accession>A0A5N5T2U6</accession>
<dbReference type="OrthoDB" id="8583677at2759"/>
<evidence type="ECO:0000256" key="1">
    <source>
        <dbReference type="ARBA" id="ARBA00004555"/>
    </source>
</evidence>
<dbReference type="GO" id="GO:0016301">
    <property type="term" value="F:kinase activity"/>
    <property type="evidence" value="ECO:0007669"/>
    <property type="project" value="UniProtKB-KW"/>
</dbReference>
<evidence type="ECO:0000313" key="10">
    <source>
        <dbReference type="EMBL" id="KAB7500823.1"/>
    </source>
</evidence>
<keyword evidence="10" id="KW-0418">Kinase</keyword>